<keyword evidence="10 13" id="KW-0413">Isomerase</keyword>
<dbReference type="EC" id="5.6.2.4" evidence="13"/>
<name>A0A833M9G3_9FIRM</name>
<keyword evidence="3 13" id="KW-0227">DNA damage</keyword>
<keyword evidence="7 13" id="KW-0067">ATP-binding</keyword>
<dbReference type="GO" id="GO:0003690">
    <property type="term" value="F:double-stranded DNA binding"/>
    <property type="evidence" value="ECO:0007669"/>
    <property type="project" value="UniProtKB-UniRule"/>
</dbReference>
<evidence type="ECO:0000256" key="6">
    <source>
        <dbReference type="ARBA" id="ARBA00022839"/>
    </source>
</evidence>
<evidence type="ECO:0000256" key="10">
    <source>
        <dbReference type="ARBA" id="ARBA00023235"/>
    </source>
</evidence>
<dbReference type="AlphaFoldDB" id="A0A833M9G3"/>
<evidence type="ECO:0000256" key="5">
    <source>
        <dbReference type="ARBA" id="ARBA00022806"/>
    </source>
</evidence>
<dbReference type="EMBL" id="WBZB01000003">
    <property type="protein sequence ID" value="KAB3533440.1"/>
    <property type="molecule type" value="Genomic_DNA"/>
</dbReference>
<evidence type="ECO:0000259" key="16">
    <source>
        <dbReference type="PROSITE" id="PS51217"/>
    </source>
</evidence>
<gene>
    <name evidence="13 17" type="primary">addA</name>
    <name evidence="17" type="ORF">F8153_00560</name>
</gene>
<dbReference type="Pfam" id="PF00580">
    <property type="entry name" value="UvrD-helicase"/>
    <property type="match status" value="1"/>
</dbReference>
<dbReference type="Gene3D" id="3.90.320.10">
    <property type="match status" value="1"/>
</dbReference>
<keyword evidence="5 13" id="KW-0347">Helicase</keyword>
<comment type="catalytic activity">
    <reaction evidence="12 13">
        <text>ATP + H2O = ADP + phosphate + H(+)</text>
        <dbReference type="Rhea" id="RHEA:13065"/>
        <dbReference type="ChEBI" id="CHEBI:15377"/>
        <dbReference type="ChEBI" id="CHEBI:15378"/>
        <dbReference type="ChEBI" id="CHEBI:30616"/>
        <dbReference type="ChEBI" id="CHEBI:43474"/>
        <dbReference type="ChEBI" id="CHEBI:456216"/>
        <dbReference type="EC" id="5.6.2.4"/>
    </reaction>
</comment>
<evidence type="ECO:0000256" key="13">
    <source>
        <dbReference type="HAMAP-Rule" id="MF_01451"/>
    </source>
</evidence>
<feature type="domain" description="UvrD-like helicase C-terminal" evidence="16">
    <location>
        <begin position="482"/>
        <end position="775"/>
    </location>
</feature>
<dbReference type="SUPFAM" id="SSF52540">
    <property type="entry name" value="P-loop containing nucleoside triphosphate hydrolases"/>
    <property type="match status" value="1"/>
</dbReference>
<keyword evidence="1 13" id="KW-0540">Nuclease</keyword>
<dbReference type="SUPFAM" id="SSF52980">
    <property type="entry name" value="Restriction endonuclease-like"/>
    <property type="match status" value="1"/>
</dbReference>
<dbReference type="Pfam" id="PF12705">
    <property type="entry name" value="PDDEXK_1"/>
    <property type="match status" value="1"/>
</dbReference>
<reference evidence="17 18" key="1">
    <citation type="submission" date="2019-10" db="EMBL/GenBank/DDBJ databases">
        <title>Alkaliphilus serpentinus sp. nov. and Alkaliphilus pronyensis sp. nov., two novel anaerobic alkaliphilic species isolated from the serpentinized-hosted hydrothermal field of the Prony Bay (New Caledonia).</title>
        <authorList>
            <person name="Postec A."/>
        </authorList>
    </citation>
    <scope>NUCLEOTIDE SEQUENCE [LARGE SCALE GENOMIC DNA]</scope>
    <source>
        <strain evidence="17 18">LacT</strain>
    </source>
</reference>
<dbReference type="PROSITE" id="PS51198">
    <property type="entry name" value="UVRD_HELICASE_ATP_BIND"/>
    <property type="match status" value="1"/>
</dbReference>
<accession>A0A833M9G3</accession>
<organism evidence="17 18">
    <name type="scientific">Alkaliphilus serpentinus</name>
    <dbReference type="NCBI Taxonomy" id="1482731"/>
    <lineage>
        <taxon>Bacteria</taxon>
        <taxon>Bacillati</taxon>
        <taxon>Bacillota</taxon>
        <taxon>Clostridia</taxon>
        <taxon>Peptostreptococcales</taxon>
        <taxon>Natronincolaceae</taxon>
        <taxon>Alkaliphilus</taxon>
    </lineage>
</organism>
<comment type="function">
    <text evidence="13">The heterodimer acts as both an ATP-dependent DNA helicase and an ATP-dependent, dual-direction single-stranded exonuclease. Recognizes the chi site generating a DNA molecule suitable for the initiation of homologous recombination. The AddA nuclease domain is required for chi fragment generation; this subunit has the helicase and 3' -&gt; 5' nuclease activities.</text>
</comment>
<dbReference type="GO" id="GO:0005829">
    <property type="term" value="C:cytosol"/>
    <property type="evidence" value="ECO:0007669"/>
    <property type="project" value="TreeGrafter"/>
</dbReference>
<evidence type="ECO:0000259" key="15">
    <source>
        <dbReference type="PROSITE" id="PS51198"/>
    </source>
</evidence>
<keyword evidence="9 13" id="KW-0234">DNA repair</keyword>
<dbReference type="GO" id="GO:0000724">
    <property type="term" value="P:double-strand break repair via homologous recombination"/>
    <property type="evidence" value="ECO:0007669"/>
    <property type="project" value="UniProtKB-UniRule"/>
</dbReference>
<feature type="domain" description="UvrD-like helicase ATP-binding" evidence="15">
    <location>
        <begin position="2"/>
        <end position="459"/>
    </location>
</feature>
<dbReference type="PROSITE" id="PS51217">
    <property type="entry name" value="UVRD_HELICASE_CTER"/>
    <property type="match status" value="1"/>
</dbReference>
<evidence type="ECO:0000313" key="18">
    <source>
        <dbReference type="Proteomes" id="UP000465601"/>
    </source>
</evidence>
<dbReference type="Pfam" id="PF13361">
    <property type="entry name" value="UvrD_C"/>
    <property type="match status" value="1"/>
</dbReference>
<comment type="cofactor">
    <cofactor evidence="13">
        <name>Mg(2+)</name>
        <dbReference type="ChEBI" id="CHEBI:18420"/>
    </cofactor>
</comment>
<dbReference type="Proteomes" id="UP000465601">
    <property type="component" value="Unassembled WGS sequence"/>
</dbReference>
<comment type="subunit">
    <text evidence="13">Heterodimer of AddA and AddB/RexB.</text>
</comment>
<dbReference type="GO" id="GO:0005524">
    <property type="term" value="F:ATP binding"/>
    <property type="evidence" value="ECO:0007669"/>
    <property type="project" value="UniProtKB-UniRule"/>
</dbReference>
<dbReference type="OrthoDB" id="9810135at2"/>
<evidence type="ECO:0000256" key="2">
    <source>
        <dbReference type="ARBA" id="ARBA00022741"/>
    </source>
</evidence>
<evidence type="ECO:0000313" key="17">
    <source>
        <dbReference type="EMBL" id="KAB3533440.1"/>
    </source>
</evidence>
<comment type="caution">
    <text evidence="17">The sequence shown here is derived from an EMBL/GenBank/DDBJ whole genome shotgun (WGS) entry which is preliminary data.</text>
</comment>
<dbReference type="Gene3D" id="3.40.50.300">
    <property type="entry name" value="P-loop containing nucleotide triphosphate hydrolases"/>
    <property type="match status" value="4"/>
</dbReference>
<comment type="similarity">
    <text evidence="13">Belongs to the helicase family. AddA subfamily.</text>
</comment>
<keyword evidence="6 13" id="KW-0269">Exonuclease</keyword>
<evidence type="ECO:0000256" key="4">
    <source>
        <dbReference type="ARBA" id="ARBA00022801"/>
    </source>
</evidence>
<dbReference type="GO" id="GO:0033202">
    <property type="term" value="C:DNA helicase complex"/>
    <property type="evidence" value="ECO:0007669"/>
    <property type="project" value="TreeGrafter"/>
</dbReference>
<dbReference type="PANTHER" id="PTHR11070:SF48">
    <property type="entry name" value="ATP-DEPENDENT HELICASE_NUCLEASE SUBUNIT A"/>
    <property type="match status" value="1"/>
</dbReference>
<evidence type="ECO:0000256" key="9">
    <source>
        <dbReference type="ARBA" id="ARBA00023204"/>
    </source>
</evidence>
<dbReference type="InterPro" id="IPR014017">
    <property type="entry name" value="DNA_helicase_UvrD-like_C"/>
</dbReference>
<sequence length="1192" mass="137938">MTRWTKQQQEAINNRGQNLLVSAAAGSGKTAVLVERIIKLIIEDKIHIDEMLIVTFTNAAAGEMRERIAKAILGALEKEGDKDPHIRKQLTLLNKATIATLHSFCIQVVKKHFHAVDIDPSFRIADTTETLILQQEIMEDLIEEEYMKGEETFFNLVEAFGGSKDDAELQQLIMKLHQFIQSQPYPIKWLEEKTQDFMMDVEDFEESLWGKTIKTGIEIQLKGILDLLYEAKEICMNPAGPHVYLEAIEDDIVQVEELMEAVTLRLEDFSIRLQAIEYKTLSRASKDFDEALKEEVKSLRNKSKDTIKKLLSTYFEAPLQDRIADLKDLYPVMEYLTQLVDIFHNRFRQKKNQKGILDFNDLEHYTLEILEDDLVASEYRQAFSYIFIDEYQDSNIVQETIIRRIKRENNLFMVGDVKQSIYRFRLADPTLFIEKYDSFPADDSGINKRIDLSRNFRSRPEILAGVNFIFKSIMCKTIGEIDYTHDVALHPGREFPTIEEPSLQLHIIEKNLPEEFALEDELEELEDIEVEARIVAKTIKEALQKNIYDDQLGEFRRTQYRDIVVLLRATSNWASVFTEVFMEEGLPSYADINTGYFDAIEVKLFLSLLRILDNKRQDVPLISVMRSPIGGFSVDELITVRARYKEGSYFKAVEKYIKEEEDSLSTKLSTFLQRIGDWSKEARYMKMDEFIWKLFVDSGYYHYVGAMPGGQQRQGNLRVFLDRASQFQNTSIKGLFNFISFIEKLQNSRGDMGSAKILSENDDVIRLMSVHKSKGLEFPVVIVAGLGKQFNLRDASNRLLLHKDLGLGPDYVDHQLRVVRDTIAKLAMKERIKLESLSEEMRILYVALTRPKDKLILVGSVKDIEKKCEGWSRGLGLYGRATAKTALDWIASPLFIHPDGHLLRRLSNKEDSGRVLPHEESNWLIEFHNRGDVIIDKKHKDIEKNQLLDYLNDFNRGLSSNFKEDIYRRLDWIYPNKDAIKIPSKLSVTDIKKLHQNKDGALGYKIPPLIKIPKFIEEKDSLTAAERGTVLHFVLQHLDLKATLTMENILWQIDGMVKRELLTEVEAKSVLVERLVKFFDSPIGKRLLNAEEIYREVPFNLRMKAADFISDISIQEDLLVQGVIDCYFIEDDKAVLLDYKSDRILEGMEDVIVANYKEQLLLYKEAIEKISRTHVKESYLYLFDIDKAVKVD</sequence>
<dbReference type="GO" id="GO:0008408">
    <property type="term" value="F:3'-5' exonuclease activity"/>
    <property type="evidence" value="ECO:0007669"/>
    <property type="project" value="UniProtKB-UniRule"/>
</dbReference>
<dbReference type="FunFam" id="3.40.50.300:FF:001236">
    <property type="entry name" value="ATP-dependent helicase/nuclease subunit A"/>
    <property type="match status" value="1"/>
</dbReference>
<dbReference type="InterPro" id="IPR000212">
    <property type="entry name" value="DNA_helicase_UvrD/REP"/>
</dbReference>
<evidence type="ECO:0000256" key="12">
    <source>
        <dbReference type="ARBA" id="ARBA00048988"/>
    </source>
</evidence>
<evidence type="ECO:0000256" key="11">
    <source>
        <dbReference type="ARBA" id="ARBA00034617"/>
    </source>
</evidence>
<dbReference type="InterPro" id="IPR014152">
    <property type="entry name" value="AddA"/>
</dbReference>
<dbReference type="InterPro" id="IPR027417">
    <property type="entry name" value="P-loop_NTPase"/>
</dbReference>
<feature type="binding site" evidence="14">
    <location>
        <begin position="23"/>
        <end position="30"/>
    </location>
    <ligand>
        <name>ATP</name>
        <dbReference type="ChEBI" id="CHEBI:30616"/>
    </ligand>
</feature>
<dbReference type="GO" id="GO:0043138">
    <property type="term" value="F:3'-5' DNA helicase activity"/>
    <property type="evidence" value="ECO:0007669"/>
    <property type="project" value="UniProtKB-UniRule"/>
</dbReference>
<dbReference type="PANTHER" id="PTHR11070">
    <property type="entry name" value="UVRD / RECB / PCRA DNA HELICASE FAMILY MEMBER"/>
    <property type="match status" value="1"/>
</dbReference>
<keyword evidence="4 13" id="KW-0378">Hydrolase</keyword>
<keyword evidence="18" id="KW-1185">Reference proteome</keyword>
<evidence type="ECO:0000256" key="7">
    <source>
        <dbReference type="ARBA" id="ARBA00022840"/>
    </source>
</evidence>
<comment type="catalytic activity">
    <reaction evidence="11 13">
        <text>Couples ATP hydrolysis with the unwinding of duplex DNA by translocating in the 3'-5' direction.</text>
        <dbReference type="EC" id="5.6.2.4"/>
    </reaction>
</comment>
<dbReference type="CDD" id="cd17932">
    <property type="entry name" value="DEXQc_UvrD"/>
    <property type="match status" value="2"/>
</dbReference>
<dbReference type="InterPro" id="IPR011335">
    <property type="entry name" value="Restrct_endonuc-II-like"/>
</dbReference>
<dbReference type="RefSeq" id="WP_151864399.1">
    <property type="nucleotide sequence ID" value="NZ_WBZB01000003.1"/>
</dbReference>
<protein>
    <recommendedName>
        <fullName evidence="13">ATP-dependent helicase/nuclease subunit A</fullName>
        <ecNumber evidence="13">3.1.-.-</ecNumber>
        <ecNumber evidence="13">5.6.2.4</ecNumber>
    </recommendedName>
    <alternativeName>
        <fullName evidence="13">ATP-dependent helicase/nuclease AddA</fullName>
    </alternativeName>
    <alternativeName>
        <fullName evidence="13">DNA 3'-5' helicase AddA</fullName>
    </alternativeName>
</protein>
<evidence type="ECO:0000256" key="3">
    <source>
        <dbReference type="ARBA" id="ARBA00022763"/>
    </source>
</evidence>
<evidence type="ECO:0000256" key="14">
    <source>
        <dbReference type="PROSITE-ProRule" id="PRU00560"/>
    </source>
</evidence>
<dbReference type="InterPro" id="IPR014016">
    <property type="entry name" value="UvrD-like_ATP-bd"/>
</dbReference>
<dbReference type="HAMAP" id="MF_01451">
    <property type="entry name" value="AddA"/>
    <property type="match status" value="1"/>
</dbReference>
<keyword evidence="2 13" id="KW-0547">Nucleotide-binding</keyword>
<keyword evidence="8 13" id="KW-0238">DNA-binding</keyword>
<evidence type="ECO:0000256" key="1">
    <source>
        <dbReference type="ARBA" id="ARBA00022722"/>
    </source>
</evidence>
<dbReference type="NCBIfam" id="TIGR02785">
    <property type="entry name" value="addA_Gpos"/>
    <property type="match status" value="1"/>
</dbReference>
<dbReference type="InterPro" id="IPR038726">
    <property type="entry name" value="PDDEXK_AddAB-type"/>
</dbReference>
<dbReference type="InterPro" id="IPR011604">
    <property type="entry name" value="PDDEXK-like_dom_sf"/>
</dbReference>
<proteinExistence type="inferred from homology"/>
<dbReference type="EC" id="3.1.-.-" evidence="13"/>
<evidence type="ECO:0000256" key="8">
    <source>
        <dbReference type="ARBA" id="ARBA00023125"/>
    </source>
</evidence>